<feature type="region of interest" description="Disordered" evidence="1">
    <location>
        <begin position="1"/>
        <end position="23"/>
    </location>
</feature>
<protein>
    <submittedName>
        <fullName evidence="2">Uncharacterized protein</fullName>
    </submittedName>
</protein>
<sequence>MPSSVEPQTATVQSSQLGTPVLANGLRGSSLALAKETAVQEVQSDKSSTSTNTVSSRADADADADGEHVSVIAGDKELEVQTETQVRPSLPQPQRPQLEPQEQQVSSQQKRAPKPPQWQSQSPAARTYQGGSSRPADAEGASAPPVATTAGANAIKLPSDAQGTATSGKREEKVRNQQDGGNDTNDIEPGTEDRTASGLRKGPLIRMLRKVRLC</sequence>
<dbReference type="Proteomes" id="UP000241462">
    <property type="component" value="Unassembled WGS sequence"/>
</dbReference>
<proteinExistence type="predicted"/>
<evidence type="ECO:0000313" key="2">
    <source>
        <dbReference type="EMBL" id="PSR97547.1"/>
    </source>
</evidence>
<evidence type="ECO:0000256" key="1">
    <source>
        <dbReference type="SAM" id="MobiDB-lite"/>
    </source>
</evidence>
<reference evidence="2 3" key="1">
    <citation type="journal article" date="2018" name="Mycol. Prog.">
        <title>Coniella lustricola, a new species from submerged detritus.</title>
        <authorList>
            <person name="Raudabaugh D.B."/>
            <person name="Iturriaga T."/>
            <person name="Carver A."/>
            <person name="Mondo S."/>
            <person name="Pangilinan J."/>
            <person name="Lipzen A."/>
            <person name="He G."/>
            <person name="Amirebrahimi M."/>
            <person name="Grigoriev I.V."/>
            <person name="Miller A.N."/>
        </authorList>
    </citation>
    <scope>NUCLEOTIDE SEQUENCE [LARGE SCALE GENOMIC DNA]</scope>
    <source>
        <strain evidence="2 3">B22-T-1</strain>
    </source>
</reference>
<gene>
    <name evidence="2" type="ORF">BD289DRAFT_91892</name>
</gene>
<dbReference type="InParanoid" id="A0A2T3AH45"/>
<accession>A0A2T3AH45</accession>
<dbReference type="EMBL" id="KZ678390">
    <property type="protein sequence ID" value="PSR97547.1"/>
    <property type="molecule type" value="Genomic_DNA"/>
</dbReference>
<feature type="compositionally biased region" description="Low complexity" evidence="1">
    <location>
        <begin position="95"/>
        <end position="105"/>
    </location>
</feature>
<evidence type="ECO:0000313" key="3">
    <source>
        <dbReference type="Proteomes" id="UP000241462"/>
    </source>
</evidence>
<organism evidence="2 3">
    <name type="scientific">Coniella lustricola</name>
    <dbReference type="NCBI Taxonomy" id="2025994"/>
    <lineage>
        <taxon>Eukaryota</taxon>
        <taxon>Fungi</taxon>
        <taxon>Dikarya</taxon>
        <taxon>Ascomycota</taxon>
        <taxon>Pezizomycotina</taxon>
        <taxon>Sordariomycetes</taxon>
        <taxon>Sordariomycetidae</taxon>
        <taxon>Diaporthales</taxon>
        <taxon>Schizoparmaceae</taxon>
        <taxon>Coniella</taxon>
    </lineage>
</organism>
<feature type="compositionally biased region" description="Polar residues" evidence="1">
    <location>
        <begin position="40"/>
        <end position="56"/>
    </location>
</feature>
<feature type="compositionally biased region" description="Polar residues" evidence="1">
    <location>
        <begin position="1"/>
        <end position="18"/>
    </location>
</feature>
<keyword evidence="3" id="KW-1185">Reference proteome</keyword>
<dbReference type="AlphaFoldDB" id="A0A2T3AH45"/>
<feature type="compositionally biased region" description="Polar residues" evidence="1">
    <location>
        <begin position="117"/>
        <end position="132"/>
    </location>
</feature>
<name>A0A2T3AH45_9PEZI</name>
<feature type="region of interest" description="Disordered" evidence="1">
    <location>
        <begin position="40"/>
        <end position="201"/>
    </location>
</feature>